<feature type="signal peptide" evidence="1">
    <location>
        <begin position="1"/>
        <end position="21"/>
    </location>
</feature>
<evidence type="ECO:0000313" key="2">
    <source>
        <dbReference type="EMBL" id="CAD6498861.1"/>
    </source>
</evidence>
<gene>
    <name evidence="2" type="ORF">BGTH12_LOCUS219</name>
</gene>
<evidence type="ECO:0000313" key="3">
    <source>
        <dbReference type="Proteomes" id="UP000683417"/>
    </source>
</evidence>
<comment type="caution">
    <text evidence="2">The sequence shown here is derived from an EMBL/GenBank/DDBJ whole genome shotgun (WGS) entry which is preliminary data.</text>
</comment>
<sequence>MKFFSAASIAVSACLPLMVLAVPGSLIYSCENQTLSQEIVDFYAKFAKAKFVESRDIVNPDLQVTRAYKFRKNRIDYVIDNYLIQIVGPQSDIILYESSQYGWNQCFLTVEE</sequence>
<dbReference type="PROSITE" id="PS51257">
    <property type="entry name" value="PROKAR_LIPOPROTEIN"/>
    <property type="match status" value="1"/>
</dbReference>
<dbReference type="AlphaFoldDB" id="A0A9W4GBQ7"/>
<evidence type="ECO:0000256" key="1">
    <source>
        <dbReference type="SAM" id="SignalP"/>
    </source>
</evidence>
<proteinExistence type="predicted"/>
<organism evidence="2 3">
    <name type="scientific">Blumeria graminis f. sp. triticale</name>
    <dbReference type="NCBI Taxonomy" id="1689686"/>
    <lineage>
        <taxon>Eukaryota</taxon>
        <taxon>Fungi</taxon>
        <taxon>Dikarya</taxon>
        <taxon>Ascomycota</taxon>
        <taxon>Pezizomycotina</taxon>
        <taxon>Leotiomycetes</taxon>
        <taxon>Erysiphales</taxon>
        <taxon>Erysiphaceae</taxon>
        <taxon>Blumeria</taxon>
    </lineage>
</organism>
<accession>A0A9W4GBQ7</accession>
<name>A0A9W4GBQ7_BLUGR</name>
<reference evidence="2" key="1">
    <citation type="submission" date="2020-10" db="EMBL/GenBank/DDBJ databases">
        <authorList>
            <person name="Muller C M."/>
        </authorList>
    </citation>
    <scope>NUCLEOTIDE SEQUENCE</scope>
    <source>
        <strain evidence="2">THUN-12</strain>
    </source>
</reference>
<protein>
    <submittedName>
        <fullName evidence="2">BgTH12-04519</fullName>
    </submittedName>
</protein>
<dbReference type="EMBL" id="CAJHIT010000001">
    <property type="protein sequence ID" value="CAD6498861.1"/>
    <property type="molecule type" value="Genomic_DNA"/>
</dbReference>
<dbReference type="Proteomes" id="UP000683417">
    <property type="component" value="Unassembled WGS sequence"/>
</dbReference>
<feature type="chain" id="PRO_5040961902" evidence="1">
    <location>
        <begin position="22"/>
        <end position="112"/>
    </location>
</feature>
<keyword evidence="1" id="KW-0732">Signal</keyword>